<dbReference type="Gene3D" id="6.10.140.140">
    <property type="match status" value="1"/>
</dbReference>
<evidence type="ECO:0000313" key="3">
    <source>
        <dbReference type="Proteomes" id="UP000694555"/>
    </source>
</evidence>
<protein>
    <recommendedName>
        <fullName evidence="1">KRAB domain-containing protein</fullName>
    </recommendedName>
</protein>
<dbReference type="Ensembl" id="ENSBJAT00000003573.1">
    <property type="protein sequence ID" value="ENSBJAP00000003490.1"/>
    <property type="gene ID" value="ENSBJAG00000002539.1"/>
</dbReference>
<dbReference type="Proteomes" id="UP000694555">
    <property type="component" value="Unplaced"/>
</dbReference>
<dbReference type="SUPFAM" id="SSF109640">
    <property type="entry name" value="KRAB domain (Kruppel-associated box)"/>
    <property type="match status" value="1"/>
</dbReference>
<dbReference type="AlphaFoldDB" id="A0A8B9Z6P2"/>
<name>A0A8B9Z6P2_9AVES</name>
<evidence type="ECO:0000259" key="1">
    <source>
        <dbReference type="PROSITE" id="PS50805"/>
    </source>
</evidence>
<sequence length="101" mass="10985">QAGGGLSTPAPVTFEDVEVWFSVEEWELLEEWQRDLHREVTEGTSQLLASLGRALPRCSSQPEWGSLPDPVLTGAGAWVPPCVPRGWVPGMCSAPWGGKRT</sequence>
<proteinExistence type="predicted"/>
<dbReference type="Pfam" id="PF01352">
    <property type="entry name" value="KRAB"/>
    <property type="match status" value="1"/>
</dbReference>
<dbReference type="InterPro" id="IPR036051">
    <property type="entry name" value="KRAB_dom_sf"/>
</dbReference>
<reference evidence="2" key="1">
    <citation type="submission" date="2025-08" db="UniProtKB">
        <authorList>
            <consortium name="Ensembl"/>
        </authorList>
    </citation>
    <scope>IDENTIFICATION</scope>
</reference>
<dbReference type="InterPro" id="IPR001909">
    <property type="entry name" value="KRAB"/>
</dbReference>
<dbReference type="GO" id="GO:0006355">
    <property type="term" value="P:regulation of DNA-templated transcription"/>
    <property type="evidence" value="ECO:0007669"/>
    <property type="project" value="InterPro"/>
</dbReference>
<dbReference type="PANTHER" id="PTHR23232:SF142">
    <property type="entry name" value="GASTRULA ZINC FINGER PROTEIN XLCGF57.1-LIKE-RELATED"/>
    <property type="match status" value="1"/>
</dbReference>
<dbReference type="PROSITE" id="PS50805">
    <property type="entry name" value="KRAB"/>
    <property type="match status" value="1"/>
</dbReference>
<organism evidence="2 3">
    <name type="scientific">Buteo japonicus</name>
    <dbReference type="NCBI Taxonomy" id="224669"/>
    <lineage>
        <taxon>Eukaryota</taxon>
        <taxon>Metazoa</taxon>
        <taxon>Chordata</taxon>
        <taxon>Craniata</taxon>
        <taxon>Vertebrata</taxon>
        <taxon>Euteleostomi</taxon>
        <taxon>Archelosauria</taxon>
        <taxon>Archosauria</taxon>
        <taxon>Dinosauria</taxon>
        <taxon>Saurischia</taxon>
        <taxon>Theropoda</taxon>
        <taxon>Coelurosauria</taxon>
        <taxon>Aves</taxon>
        <taxon>Neognathae</taxon>
        <taxon>Neoaves</taxon>
        <taxon>Telluraves</taxon>
        <taxon>Accipitrimorphae</taxon>
        <taxon>Accipitriformes</taxon>
        <taxon>Accipitridae</taxon>
        <taxon>Accipitrinae</taxon>
        <taxon>Buteo</taxon>
    </lineage>
</organism>
<evidence type="ECO:0000313" key="2">
    <source>
        <dbReference type="Ensembl" id="ENSBJAP00000003490.1"/>
    </source>
</evidence>
<feature type="domain" description="KRAB" evidence="1">
    <location>
        <begin position="12"/>
        <end position="90"/>
    </location>
</feature>
<dbReference type="SMART" id="SM00349">
    <property type="entry name" value="KRAB"/>
    <property type="match status" value="1"/>
</dbReference>
<dbReference type="InterPro" id="IPR050169">
    <property type="entry name" value="Krueppel_C2H2_ZnF"/>
</dbReference>
<accession>A0A8B9Z6P2</accession>
<dbReference type="PANTHER" id="PTHR23232">
    <property type="entry name" value="KRAB DOMAIN C2H2 ZINC FINGER"/>
    <property type="match status" value="1"/>
</dbReference>
<keyword evidence="3" id="KW-1185">Reference proteome</keyword>
<reference evidence="2" key="2">
    <citation type="submission" date="2025-09" db="UniProtKB">
        <authorList>
            <consortium name="Ensembl"/>
        </authorList>
    </citation>
    <scope>IDENTIFICATION</scope>
</reference>